<dbReference type="AlphaFoldDB" id="A0A656Z5Q6"/>
<organism evidence="1">
    <name type="scientific">Brucella anthropi</name>
    <name type="common">Ochrobactrum anthropi</name>
    <dbReference type="NCBI Taxonomy" id="529"/>
    <lineage>
        <taxon>Bacteria</taxon>
        <taxon>Pseudomonadati</taxon>
        <taxon>Pseudomonadota</taxon>
        <taxon>Alphaproteobacteria</taxon>
        <taxon>Hyphomicrobiales</taxon>
        <taxon>Brucellaceae</taxon>
        <taxon>Brucella/Ochrobactrum group</taxon>
        <taxon>Brucella</taxon>
    </lineage>
</organism>
<accession>A0A656Z5Q6</accession>
<dbReference type="EMBL" id="LUAY01001633">
    <property type="protein sequence ID" value="KYB45997.1"/>
    <property type="molecule type" value="Genomic_DNA"/>
</dbReference>
<name>A0A656Z5Q6_BRUAN</name>
<comment type="caution">
    <text evidence="1">The sequence shown here is derived from an EMBL/GenBank/DDBJ whole genome shotgun (WGS) entry which is preliminary data.</text>
</comment>
<gene>
    <name evidence="1" type="ORF">AB664_28725</name>
</gene>
<evidence type="ECO:0000313" key="1">
    <source>
        <dbReference type="EMBL" id="KYB45997.1"/>
    </source>
</evidence>
<feature type="non-terminal residue" evidence="1">
    <location>
        <position position="1"/>
    </location>
</feature>
<reference evidence="1" key="1">
    <citation type="submission" date="2016-02" db="EMBL/GenBank/DDBJ databases">
        <title>Genomic sequences of Ochrobactrum anthropi.</title>
        <authorList>
            <person name="Chudasama K.S."/>
            <person name="Thaker V.S."/>
        </authorList>
    </citation>
    <scope>NUCLEOTIDE SEQUENCE [LARGE SCALE GENOMIC DNA]</scope>
    <source>
        <strain evidence="1">SUBG007</strain>
    </source>
</reference>
<proteinExistence type="predicted"/>
<protein>
    <submittedName>
        <fullName evidence="1">MarR family transcriptional regulator</fullName>
    </submittedName>
</protein>
<sequence length="56" mass="6410">KSIKKTEKDMLKGLDKKERKTFLKMLGRMESNLAARGAARLTDELDKEVVDDDDVE</sequence>